<proteinExistence type="predicted"/>
<name>A0A843BCT5_9BURK</name>
<protein>
    <submittedName>
        <fullName evidence="1">DUF2730 family protein</fullName>
    </submittedName>
</protein>
<evidence type="ECO:0000313" key="1">
    <source>
        <dbReference type="EMBL" id="MBI1626964.1"/>
    </source>
</evidence>
<keyword evidence="2" id="KW-1185">Reference proteome</keyword>
<dbReference type="InterPro" id="IPR020269">
    <property type="entry name" value="Phage_Mu_Releasin"/>
</dbReference>
<reference evidence="1" key="1">
    <citation type="submission" date="2020-12" db="EMBL/GenBank/DDBJ databases">
        <title>Comamonas sp. nov., isolated from stream water.</title>
        <authorList>
            <person name="Park K.-H."/>
        </authorList>
    </citation>
    <scope>NUCLEOTIDE SEQUENCE</scope>
    <source>
        <strain evidence="1">EJ-4</strain>
    </source>
</reference>
<accession>A0A843BCT5</accession>
<organism evidence="1 2">
    <name type="scientific">Comamonas suwonensis</name>
    <dbReference type="NCBI Taxonomy" id="2606214"/>
    <lineage>
        <taxon>Bacteria</taxon>
        <taxon>Pseudomonadati</taxon>
        <taxon>Pseudomonadota</taxon>
        <taxon>Betaproteobacteria</taxon>
        <taxon>Burkholderiales</taxon>
        <taxon>Comamonadaceae</taxon>
        <taxon>Comamonas</taxon>
    </lineage>
</organism>
<dbReference type="Proteomes" id="UP000530032">
    <property type="component" value="Unassembled WGS sequence"/>
</dbReference>
<dbReference type="Pfam" id="PF10805">
    <property type="entry name" value="DUF2730"/>
    <property type="match status" value="1"/>
</dbReference>
<evidence type="ECO:0000313" key="2">
    <source>
        <dbReference type="Proteomes" id="UP000530032"/>
    </source>
</evidence>
<gene>
    <name evidence="1" type="ORF">HF327_021055</name>
</gene>
<dbReference type="AlphaFoldDB" id="A0A843BCT5"/>
<comment type="caution">
    <text evidence="1">The sequence shown here is derived from an EMBL/GenBank/DDBJ whole genome shotgun (WGS) entry which is preliminary data.</text>
</comment>
<sequence>MNFSDMTFSTETVRWLVTVALGIYSWFIGRQAASAAELLDLRTRITTLEADMKQVPSQQQLHALALNVSDLRGSVEAMGQRIDPLVRVMDRIETHLLNKKD</sequence>
<dbReference type="EMBL" id="JABBCQ020000031">
    <property type="protein sequence ID" value="MBI1626964.1"/>
    <property type="molecule type" value="Genomic_DNA"/>
</dbReference>